<dbReference type="OrthoDB" id="7362103at2"/>
<dbReference type="Proteomes" id="UP000239576">
    <property type="component" value="Unassembled WGS sequence"/>
</dbReference>
<evidence type="ECO:0000259" key="3">
    <source>
        <dbReference type="Pfam" id="PF13778"/>
    </source>
</evidence>
<dbReference type="EMBL" id="PVWK01000009">
    <property type="protein sequence ID" value="PSB35249.1"/>
    <property type="molecule type" value="Genomic_DNA"/>
</dbReference>
<dbReference type="AlphaFoldDB" id="A0A2T1ER83"/>
<keyword evidence="5" id="KW-1185">Reference proteome</keyword>
<feature type="signal peptide" evidence="2">
    <location>
        <begin position="1"/>
        <end position="22"/>
    </location>
</feature>
<feature type="chain" id="PRO_5015691674" description="DUF4174 domain-containing protein" evidence="2">
    <location>
        <begin position="23"/>
        <end position="177"/>
    </location>
</feature>
<dbReference type="InterPro" id="IPR025232">
    <property type="entry name" value="DUF4174"/>
</dbReference>
<sequence>MQPLFILALFLPLLQACTNAHFPDWLQPSPKASVPAPQPEALNLAATPSPSEMSFNLRDQQWQHRIVLLFAPSERSPAYQQQMEQWQAHQAGMQERDLKLVEVLGEGESRADGQPITPAATARLRQQFGLTSASFAVILIGKDGTEKQRERAPIAPSTLFRTIDAMPMRQQEQRSQP</sequence>
<evidence type="ECO:0000313" key="5">
    <source>
        <dbReference type="Proteomes" id="UP000239576"/>
    </source>
</evidence>
<comment type="caution">
    <text evidence="4">The sequence shown here is derived from an EMBL/GenBank/DDBJ whole genome shotgun (WGS) entry which is preliminary data.</text>
</comment>
<reference evidence="5" key="1">
    <citation type="submission" date="2018-02" db="EMBL/GenBank/DDBJ databases">
        <authorList>
            <person name="Moore K."/>
            <person name="Momper L."/>
        </authorList>
    </citation>
    <scope>NUCLEOTIDE SEQUENCE [LARGE SCALE GENOMIC DNA]</scope>
    <source>
        <strain evidence="5">ULC18</strain>
    </source>
</reference>
<accession>A0A2T1ER83</accession>
<keyword evidence="1 2" id="KW-0732">Signal</keyword>
<dbReference type="RefSeq" id="WP_106254492.1">
    <property type="nucleotide sequence ID" value="NZ_CAWNSW010000019.1"/>
</dbReference>
<gene>
    <name evidence="4" type="ORF">C7B82_01225</name>
</gene>
<proteinExistence type="predicted"/>
<protein>
    <recommendedName>
        <fullName evidence="3">DUF4174 domain-containing protein</fullName>
    </recommendedName>
</protein>
<evidence type="ECO:0000256" key="1">
    <source>
        <dbReference type="ARBA" id="ARBA00022729"/>
    </source>
</evidence>
<dbReference type="Pfam" id="PF13778">
    <property type="entry name" value="DUF4174"/>
    <property type="match status" value="1"/>
</dbReference>
<name>A0A2T1ER83_9CYAN</name>
<evidence type="ECO:0000256" key="2">
    <source>
        <dbReference type="SAM" id="SignalP"/>
    </source>
</evidence>
<reference evidence="4 5" key="2">
    <citation type="submission" date="2018-03" db="EMBL/GenBank/DDBJ databases">
        <title>The ancient ancestry and fast evolution of plastids.</title>
        <authorList>
            <person name="Moore K.R."/>
            <person name="Magnabosco C."/>
            <person name="Momper L."/>
            <person name="Gold D.A."/>
            <person name="Bosak T."/>
            <person name="Fournier G.P."/>
        </authorList>
    </citation>
    <scope>NUCLEOTIDE SEQUENCE [LARGE SCALE GENOMIC DNA]</scope>
    <source>
        <strain evidence="4 5">ULC18</strain>
    </source>
</reference>
<evidence type="ECO:0000313" key="4">
    <source>
        <dbReference type="EMBL" id="PSB35249.1"/>
    </source>
</evidence>
<organism evidence="4 5">
    <name type="scientific">Stenomitos frigidus ULC18</name>
    <dbReference type="NCBI Taxonomy" id="2107698"/>
    <lineage>
        <taxon>Bacteria</taxon>
        <taxon>Bacillati</taxon>
        <taxon>Cyanobacteriota</taxon>
        <taxon>Cyanophyceae</taxon>
        <taxon>Leptolyngbyales</taxon>
        <taxon>Leptolyngbyaceae</taxon>
        <taxon>Stenomitos</taxon>
    </lineage>
</organism>
<feature type="domain" description="DUF4174" evidence="3">
    <location>
        <begin position="57"/>
        <end position="172"/>
    </location>
</feature>